<dbReference type="InterPro" id="IPR000223">
    <property type="entry name" value="Pept_S26A_signal_pept_1"/>
</dbReference>
<dbReference type="EC" id="3.4.21.-" evidence="7"/>
<keyword evidence="11" id="KW-1185">Reference proteome</keyword>
<dbReference type="PANTHER" id="PTHR12383">
    <property type="entry name" value="PROTEASE FAMILY S26 MITOCHONDRIAL INNER MEMBRANE PROTEASE-RELATED"/>
    <property type="match status" value="1"/>
</dbReference>
<evidence type="ECO:0000256" key="5">
    <source>
        <dbReference type="ARBA" id="ARBA00023136"/>
    </source>
</evidence>
<reference evidence="10" key="2">
    <citation type="journal article" date="2019" name="IMA Fungus">
        <title>Genome sequencing and comparison of five Tilletia species to identify candidate genes for the detection of regulated species infecting wheat.</title>
        <authorList>
            <person name="Nguyen H.D.T."/>
            <person name="Sultana T."/>
            <person name="Kesanakurti P."/>
            <person name="Hambleton S."/>
        </authorList>
    </citation>
    <scope>NUCLEOTIDE SEQUENCE</scope>
    <source>
        <strain evidence="10">DAOMC 236416</strain>
    </source>
</reference>
<comment type="subcellular location">
    <subcellularLocation>
        <location evidence="1 7">Mitochondrion inner membrane</location>
    </subcellularLocation>
</comment>
<organism evidence="10 11">
    <name type="scientific">Tilletia indica</name>
    <dbReference type="NCBI Taxonomy" id="43049"/>
    <lineage>
        <taxon>Eukaryota</taxon>
        <taxon>Fungi</taxon>
        <taxon>Dikarya</taxon>
        <taxon>Basidiomycota</taxon>
        <taxon>Ustilaginomycotina</taxon>
        <taxon>Exobasidiomycetes</taxon>
        <taxon>Tilletiales</taxon>
        <taxon>Tilletiaceae</taxon>
        <taxon>Tilletia</taxon>
    </lineage>
</organism>
<keyword evidence="2 7" id="KW-0999">Mitochondrion inner membrane</keyword>
<proteinExistence type="inferred from homology"/>
<dbReference type="Pfam" id="PF10502">
    <property type="entry name" value="Peptidase_S26"/>
    <property type="match status" value="1"/>
</dbReference>
<feature type="compositionally biased region" description="Polar residues" evidence="8">
    <location>
        <begin position="191"/>
        <end position="200"/>
    </location>
</feature>
<evidence type="ECO:0000256" key="2">
    <source>
        <dbReference type="ARBA" id="ARBA00022792"/>
    </source>
</evidence>
<dbReference type="NCBIfam" id="TIGR02227">
    <property type="entry name" value="sigpep_I_bact"/>
    <property type="match status" value="1"/>
</dbReference>
<evidence type="ECO:0000256" key="1">
    <source>
        <dbReference type="ARBA" id="ARBA00004273"/>
    </source>
</evidence>
<protein>
    <recommendedName>
        <fullName evidence="7">Mitochondrial inner membrane protease subunit</fullName>
        <ecNumber evidence="7">3.4.21.-</ecNumber>
    </recommendedName>
</protein>
<dbReference type="PROSITE" id="PS00760">
    <property type="entry name" value="SPASE_I_2"/>
    <property type="match status" value="1"/>
</dbReference>
<evidence type="ECO:0000313" key="10">
    <source>
        <dbReference type="EMBL" id="KAE8260871.1"/>
    </source>
</evidence>
<dbReference type="GO" id="GO:0006627">
    <property type="term" value="P:protein processing involved in protein targeting to mitochondrion"/>
    <property type="evidence" value="ECO:0007669"/>
    <property type="project" value="TreeGrafter"/>
</dbReference>
<dbReference type="SUPFAM" id="SSF51306">
    <property type="entry name" value="LexA/Signal peptidase"/>
    <property type="match status" value="1"/>
</dbReference>
<dbReference type="InterPro" id="IPR019757">
    <property type="entry name" value="Pept_S26A_signal_pept_1_Lys-AS"/>
</dbReference>
<comment type="similarity">
    <text evidence="6">Belongs to the peptidase S26 family. IMP1 subfamily.</text>
</comment>
<gene>
    <name evidence="10" type="ORF">A4X13_0g69</name>
</gene>
<name>A0A177TJN5_9BASI</name>
<reference evidence="10" key="1">
    <citation type="submission" date="2016-04" db="EMBL/GenBank/DDBJ databases">
        <authorList>
            <person name="Nguyen H.D."/>
            <person name="Samba Siva P."/>
            <person name="Cullis J."/>
            <person name="Levesque C.A."/>
            <person name="Hambleton S."/>
        </authorList>
    </citation>
    <scope>NUCLEOTIDE SEQUENCE</scope>
    <source>
        <strain evidence="10">DAOMC 236416</strain>
    </source>
</reference>
<dbReference type="AlphaFoldDB" id="A0A177TJN5"/>
<dbReference type="Gene3D" id="2.10.109.10">
    <property type="entry name" value="Umud Fragment, subunit A"/>
    <property type="match status" value="1"/>
</dbReference>
<evidence type="ECO:0000256" key="4">
    <source>
        <dbReference type="ARBA" id="ARBA00023128"/>
    </source>
</evidence>
<dbReference type="CDD" id="cd06530">
    <property type="entry name" value="S26_SPase_I"/>
    <property type="match status" value="1"/>
</dbReference>
<keyword evidence="3 7" id="KW-0378">Hydrolase</keyword>
<evidence type="ECO:0000256" key="8">
    <source>
        <dbReference type="SAM" id="MobiDB-lite"/>
    </source>
</evidence>
<sequence length="273" mass="29753">MATLLRRSFSRSRPLTRSSIVWLGITIWTTATFRTIDEYLISINPCGGPSMLPTFAIEGEWLITVKWPAFRLLNGIKRGLSFEKEEEEGVRGRLRKKVGYGRTAGRPLALGDLVFAVAPGSGKQVCKRVVGLPGDTILMDPRTIPLPRSAWLSPSSPPTTSSSSSISSFFEAGTKIFNKDEPTTESDDSRSSSGNDQGPTMQPDGVIGSISSEATYVTVPKGHVFLCGDNLSNSVDSRDYGPVPLALVKGRVVAVIKPFATNWLFNNWWGKLE</sequence>
<evidence type="ECO:0000313" key="11">
    <source>
        <dbReference type="Proteomes" id="UP000077521"/>
    </source>
</evidence>
<keyword evidence="7" id="KW-0645">Protease</keyword>
<feature type="compositionally biased region" description="Basic and acidic residues" evidence="8">
    <location>
        <begin position="177"/>
        <end position="190"/>
    </location>
</feature>
<keyword evidence="4 7" id="KW-0496">Mitochondrion</keyword>
<evidence type="ECO:0000256" key="7">
    <source>
        <dbReference type="RuleBase" id="RU362041"/>
    </source>
</evidence>
<dbReference type="InterPro" id="IPR052064">
    <property type="entry name" value="Mito_IMP1_subunit"/>
</dbReference>
<dbReference type="PRINTS" id="PR00727">
    <property type="entry name" value="LEADERPTASE"/>
</dbReference>
<dbReference type="GO" id="GO:0042720">
    <property type="term" value="C:mitochondrial inner membrane peptidase complex"/>
    <property type="evidence" value="ECO:0007669"/>
    <property type="project" value="TreeGrafter"/>
</dbReference>
<accession>A0A177TJN5</accession>
<dbReference type="EMBL" id="LWDF02000002">
    <property type="protein sequence ID" value="KAE8260871.1"/>
    <property type="molecule type" value="Genomic_DNA"/>
</dbReference>
<dbReference type="PANTHER" id="PTHR12383:SF16">
    <property type="entry name" value="MITOCHONDRIAL INNER MEMBRANE PROTEASE SUBUNIT 1"/>
    <property type="match status" value="1"/>
</dbReference>
<comment type="caution">
    <text evidence="10">The sequence shown here is derived from an EMBL/GenBank/DDBJ whole genome shotgun (WGS) entry which is preliminary data.</text>
</comment>
<keyword evidence="5" id="KW-0472">Membrane</keyword>
<evidence type="ECO:0000256" key="6">
    <source>
        <dbReference type="ARBA" id="ARBA00038445"/>
    </source>
</evidence>
<dbReference type="GO" id="GO:0006465">
    <property type="term" value="P:signal peptide processing"/>
    <property type="evidence" value="ECO:0007669"/>
    <property type="project" value="InterPro"/>
</dbReference>
<evidence type="ECO:0000256" key="3">
    <source>
        <dbReference type="ARBA" id="ARBA00022801"/>
    </source>
</evidence>
<dbReference type="GO" id="GO:0004252">
    <property type="term" value="F:serine-type endopeptidase activity"/>
    <property type="evidence" value="ECO:0007669"/>
    <property type="project" value="InterPro"/>
</dbReference>
<dbReference type="Proteomes" id="UP000077521">
    <property type="component" value="Unassembled WGS sequence"/>
</dbReference>
<feature type="region of interest" description="Disordered" evidence="8">
    <location>
        <begin position="177"/>
        <end position="207"/>
    </location>
</feature>
<dbReference type="InterPro" id="IPR036286">
    <property type="entry name" value="LexA/Signal_pep-like_sf"/>
</dbReference>
<evidence type="ECO:0000259" key="9">
    <source>
        <dbReference type="Pfam" id="PF10502"/>
    </source>
</evidence>
<dbReference type="InterPro" id="IPR019533">
    <property type="entry name" value="Peptidase_S26"/>
</dbReference>
<feature type="domain" description="Peptidase S26" evidence="9">
    <location>
        <begin position="35"/>
        <end position="255"/>
    </location>
</feature>